<reference evidence="1 2" key="1">
    <citation type="submission" date="2019-11" db="EMBL/GenBank/DDBJ databases">
        <title>Genome analysis of Rhizobacterium cereale a novel genus and species isolated from maize roots in North Spain.</title>
        <authorList>
            <person name="Menendez E."/>
            <person name="Flores-Felix J.D."/>
            <person name="Ramirez-Bahena M.-H."/>
            <person name="Igual J.M."/>
            <person name="Garcia-Fraile P."/>
            <person name="Peix A."/>
            <person name="Velazquez E."/>
        </authorList>
    </citation>
    <scope>NUCLEOTIDE SEQUENCE [LARGE SCALE GENOMIC DNA]</scope>
    <source>
        <strain evidence="1 2">RZME27</strain>
    </source>
</reference>
<dbReference type="Pfam" id="PF08922">
    <property type="entry name" value="DUF1905"/>
    <property type="match status" value="1"/>
</dbReference>
<comment type="caution">
    <text evidence="1">The sequence shown here is derived from an EMBL/GenBank/DDBJ whole genome shotgun (WGS) entry which is preliminary data.</text>
</comment>
<evidence type="ECO:0000313" key="1">
    <source>
        <dbReference type="EMBL" id="MQY49782.1"/>
    </source>
</evidence>
<dbReference type="SUPFAM" id="SSF141694">
    <property type="entry name" value="AF2212/PG0164-like"/>
    <property type="match status" value="1"/>
</dbReference>
<gene>
    <name evidence="1" type="ORF">GAO09_27525</name>
</gene>
<dbReference type="Proteomes" id="UP000435138">
    <property type="component" value="Unassembled WGS sequence"/>
</dbReference>
<organism evidence="1 2">
    <name type="scientific">Endobacterium cereale</name>
    <dbReference type="NCBI Taxonomy" id="2663029"/>
    <lineage>
        <taxon>Bacteria</taxon>
        <taxon>Pseudomonadati</taxon>
        <taxon>Pseudomonadota</taxon>
        <taxon>Alphaproteobacteria</taxon>
        <taxon>Hyphomicrobiales</taxon>
        <taxon>Rhizobiaceae</taxon>
        <taxon>Endobacterium</taxon>
    </lineage>
</organism>
<sequence>MTTFHFEATVIPWRGPAPFFFSPVPQAVAEEISRLSKLLSYGWGMIPVDVTIGDGEFYTALLRKDGTYLVPLKDAMRKKVGVTAGDVVSITMTLRPPKS</sequence>
<dbReference type="InterPro" id="IPR015018">
    <property type="entry name" value="DUF1905"/>
</dbReference>
<keyword evidence="2" id="KW-1185">Reference proteome</keyword>
<evidence type="ECO:0000313" key="2">
    <source>
        <dbReference type="Proteomes" id="UP000435138"/>
    </source>
</evidence>
<proteinExistence type="predicted"/>
<accession>A0A6A8AFA2</accession>
<dbReference type="Gene3D" id="2.40.30.100">
    <property type="entry name" value="AF2212/PG0164-like"/>
    <property type="match status" value="1"/>
</dbReference>
<name>A0A6A8AFA2_9HYPH</name>
<dbReference type="AlphaFoldDB" id="A0A6A8AFA2"/>
<dbReference type="EMBL" id="WIXI01000051">
    <property type="protein sequence ID" value="MQY49782.1"/>
    <property type="molecule type" value="Genomic_DNA"/>
</dbReference>
<dbReference type="InterPro" id="IPR037079">
    <property type="entry name" value="AF2212/PG0164-like_sf"/>
</dbReference>
<dbReference type="RefSeq" id="WP_153359856.1">
    <property type="nucleotide sequence ID" value="NZ_WIXI01000051.1"/>
</dbReference>
<protein>
    <submittedName>
        <fullName evidence="1">DUF1905 domain-containing protein</fullName>
    </submittedName>
</protein>